<feature type="coiled-coil region" evidence="1">
    <location>
        <begin position="107"/>
        <end position="141"/>
    </location>
</feature>
<keyword evidence="4" id="KW-1185">Reference proteome</keyword>
<gene>
    <name evidence="3" type="ORF">RM538_03085</name>
</gene>
<dbReference type="RefSeq" id="WP_311331927.1">
    <property type="nucleotide sequence ID" value="NZ_JAVRHZ010000001.1"/>
</dbReference>
<evidence type="ECO:0000313" key="3">
    <source>
        <dbReference type="EMBL" id="MDT0554972.1"/>
    </source>
</evidence>
<keyword evidence="2" id="KW-0472">Membrane</keyword>
<sequence>MKNDIEKIFKDLDGSFDVHETPLGHQSRFLAKLDNNRKAPVKKINWWKPLSIAASLTLLVTLGFNFFTSKDQVSGELASVSPEMEKTQSFFITTINKEVLKLKSFENAETKVLIDDALLQINTLEKEYQGLKKDLIESGNDKRVIYAMITNFQKRVDLLEQVITTIEEIETLKELKNETII</sequence>
<reference evidence="3 4" key="1">
    <citation type="submission" date="2023-09" db="EMBL/GenBank/DDBJ databases">
        <authorList>
            <person name="Rey-Velasco X."/>
        </authorList>
    </citation>
    <scope>NUCLEOTIDE SEQUENCE [LARGE SCALE GENOMIC DNA]</scope>
    <source>
        <strain evidence="3 4">W242</strain>
    </source>
</reference>
<keyword evidence="2" id="KW-1133">Transmembrane helix</keyword>
<accession>A0ABU2YB50</accession>
<evidence type="ECO:0000256" key="1">
    <source>
        <dbReference type="SAM" id="Coils"/>
    </source>
</evidence>
<name>A0ABU2YB50_9FLAO</name>
<organism evidence="3 4">
    <name type="scientific">Patiriisocius hiemis</name>
    <dbReference type="NCBI Taxonomy" id="3075604"/>
    <lineage>
        <taxon>Bacteria</taxon>
        <taxon>Pseudomonadati</taxon>
        <taxon>Bacteroidota</taxon>
        <taxon>Flavobacteriia</taxon>
        <taxon>Flavobacteriales</taxon>
        <taxon>Flavobacteriaceae</taxon>
        <taxon>Patiriisocius</taxon>
    </lineage>
</organism>
<feature type="transmembrane region" description="Helical" evidence="2">
    <location>
        <begin position="46"/>
        <end position="67"/>
    </location>
</feature>
<dbReference type="EMBL" id="JAVRHZ010000001">
    <property type="protein sequence ID" value="MDT0554972.1"/>
    <property type="molecule type" value="Genomic_DNA"/>
</dbReference>
<keyword evidence="1" id="KW-0175">Coiled coil</keyword>
<comment type="caution">
    <text evidence="3">The sequence shown here is derived from an EMBL/GenBank/DDBJ whole genome shotgun (WGS) entry which is preliminary data.</text>
</comment>
<dbReference type="Proteomes" id="UP001254488">
    <property type="component" value="Unassembled WGS sequence"/>
</dbReference>
<proteinExistence type="predicted"/>
<protein>
    <submittedName>
        <fullName evidence="3">Uncharacterized protein</fullName>
    </submittedName>
</protein>
<evidence type="ECO:0000313" key="4">
    <source>
        <dbReference type="Proteomes" id="UP001254488"/>
    </source>
</evidence>
<evidence type="ECO:0000256" key="2">
    <source>
        <dbReference type="SAM" id="Phobius"/>
    </source>
</evidence>
<keyword evidence="2" id="KW-0812">Transmembrane</keyword>